<dbReference type="Gene3D" id="3.40.50.410">
    <property type="entry name" value="von Willebrand factor, type A domain"/>
    <property type="match status" value="1"/>
</dbReference>
<dbReference type="PANTHER" id="PTHR32097:SF3">
    <property type="entry name" value="TELLURITE RESISTANCE PROTEIN"/>
    <property type="match status" value="1"/>
</dbReference>
<dbReference type="InterPro" id="IPR051324">
    <property type="entry name" value="Stress/Tellurium_Resist"/>
</dbReference>
<comment type="caution">
    <text evidence="3">The sequence shown here is derived from an EMBL/GenBank/DDBJ whole genome shotgun (WGS) entry which is preliminary data.</text>
</comment>
<dbReference type="Pfam" id="PF02342">
    <property type="entry name" value="TerD"/>
    <property type="match status" value="1"/>
</dbReference>
<dbReference type="AlphaFoldDB" id="A0A8X8KD42"/>
<dbReference type="InterPro" id="IPR002035">
    <property type="entry name" value="VWF_A"/>
</dbReference>
<organism evidence="3 4">
    <name type="scientific">Acinetobacter guillouiae</name>
    <name type="common">Acinetobacter genomosp. 11</name>
    <dbReference type="NCBI Taxonomy" id="106649"/>
    <lineage>
        <taxon>Bacteria</taxon>
        <taxon>Pseudomonadati</taxon>
        <taxon>Pseudomonadota</taxon>
        <taxon>Gammaproteobacteria</taxon>
        <taxon>Moraxellales</taxon>
        <taxon>Moraxellaceae</taxon>
        <taxon>Acinetobacter</taxon>
    </lineage>
</organism>
<dbReference type="RefSeq" id="WP_105712603.1">
    <property type="nucleotide sequence ID" value="NZ_BKVV01000046.1"/>
</dbReference>
<evidence type="ECO:0000313" key="3">
    <source>
        <dbReference type="EMBL" id="MCF0265239.1"/>
    </source>
</evidence>
<evidence type="ECO:0000313" key="4">
    <source>
        <dbReference type="Proteomes" id="UP000887320"/>
    </source>
</evidence>
<dbReference type="SMART" id="SM00327">
    <property type="entry name" value="VWA"/>
    <property type="match status" value="1"/>
</dbReference>
<accession>A0A8X8KD42</accession>
<dbReference type="InterPro" id="IPR036465">
    <property type="entry name" value="vWFA_dom_sf"/>
</dbReference>
<dbReference type="PROSITE" id="PS50234">
    <property type="entry name" value="VWFA"/>
    <property type="match status" value="1"/>
</dbReference>
<feature type="domain" description="VWFA" evidence="2">
    <location>
        <begin position="236"/>
        <end position="417"/>
    </location>
</feature>
<gene>
    <name evidence="3" type="ORF">KW868_12330</name>
</gene>
<proteinExistence type="predicted"/>
<sequence>MQFITGQKLALHQLLQTETQFKLRVQVQAPFEIDISSFGIAPNDKLFHDDYMTFYNQPQTPKGEVQYQLQGNMHSFAFDLNKIDTARTSRFVICATLSNEQSQIHNIQSILVELCNQQGQVLASYLLNGSNFSQEKAVMLTEIYFKSDAWRIAAIGQGFNGGLKALVEHFGGEVEESTAAAPSTVNPSTSNTPSTIDLKKKVVLDKIQNAAPHLVDITKKSLISLEKNNLLDVKARVALVLDYSGSMHQQYIKGDVQKVLDRIMPLAVNFDDDGSFECWAFAEKSLRLSDVTLNNLENFVNTDQGGHPKWKAGARYNNEPAVLEAVIQYFTQENPSHLPVYVVFVSDGGVSESKKIKNILKNASSFPIFWQFVGIGGRNYGVLEQLDTMDGRVVDNCNFFEMSNIQSMPEAQLYDALLQEFPLWLKEAKNKNIIR</sequence>
<dbReference type="InterPro" id="IPR019303">
    <property type="entry name" value="vWA_TerF_C"/>
</dbReference>
<dbReference type="CDD" id="cd06974">
    <property type="entry name" value="TerD_like"/>
    <property type="match status" value="1"/>
</dbReference>
<evidence type="ECO:0000259" key="2">
    <source>
        <dbReference type="PROSITE" id="PS50234"/>
    </source>
</evidence>
<keyword evidence="1" id="KW-0778">Tellurium resistance</keyword>
<name>A0A8X8KD42_ACIGI</name>
<dbReference type="SUPFAM" id="SSF53300">
    <property type="entry name" value="vWA-like"/>
    <property type="match status" value="1"/>
</dbReference>
<dbReference type="Proteomes" id="UP000887320">
    <property type="component" value="Unassembled WGS sequence"/>
</dbReference>
<dbReference type="Pfam" id="PF10138">
    <property type="entry name" value="vWA-TerF-like"/>
    <property type="match status" value="1"/>
</dbReference>
<reference evidence="3" key="1">
    <citation type="submission" date="2021-07" db="EMBL/GenBank/DDBJ databases">
        <authorList>
            <person name="Fernandez M."/>
            <person name="Pereira P."/>
            <person name="Torres Tejerizo G.A."/>
            <person name="Gonzalez P."/>
            <person name="Agostini E."/>
        </authorList>
    </citation>
    <scope>NUCLEOTIDE SEQUENCE</scope>
    <source>
        <strain evidence="3">SFC 500-1A</strain>
    </source>
</reference>
<dbReference type="CDD" id="cd00198">
    <property type="entry name" value="vWFA"/>
    <property type="match status" value="1"/>
</dbReference>
<dbReference type="PANTHER" id="PTHR32097">
    <property type="entry name" value="CAMP-BINDING PROTEIN 1-RELATED"/>
    <property type="match status" value="1"/>
</dbReference>
<dbReference type="EMBL" id="JAHWXT010000004">
    <property type="protein sequence ID" value="MCF0265239.1"/>
    <property type="molecule type" value="Genomic_DNA"/>
</dbReference>
<dbReference type="InterPro" id="IPR003325">
    <property type="entry name" value="TerD"/>
</dbReference>
<dbReference type="GO" id="GO:0046690">
    <property type="term" value="P:response to tellurium ion"/>
    <property type="evidence" value="ECO:0007669"/>
    <property type="project" value="UniProtKB-KW"/>
</dbReference>
<evidence type="ECO:0000256" key="1">
    <source>
        <dbReference type="ARBA" id="ARBA00022686"/>
    </source>
</evidence>
<protein>
    <submittedName>
        <fullName evidence="3">VWA domain-containing protein</fullName>
    </submittedName>
</protein>
<dbReference type="Gene3D" id="2.60.60.30">
    <property type="entry name" value="sav2460 like domains"/>
    <property type="match status" value="1"/>
</dbReference>